<dbReference type="GO" id="GO:0016491">
    <property type="term" value="F:oxidoreductase activity"/>
    <property type="evidence" value="ECO:0007669"/>
    <property type="project" value="UniProtKB-KW"/>
</dbReference>
<feature type="compositionally biased region" description="Low complexity" evidence="2">
    <location>
        <begin position="146"/>
        <end position="156"/>
    </location>
</feature>
<evidence type="ECO:0000313" key="3">
    <source>
        <dbReference type="EMBL" id="SIO50618.1"/>
    </source>
</evidence>
<gene>
    <name evidence="3" type="ORF">SAMN05444168_5802</name>
</gene>
<name>A0A1N6K214_9BURK</name>
<reference evidence="3 4" key="1">
    <citation type="submission" date="2016-11" db="EMBL/GenBank/DDBJ databases">
        <authorList>
            <person name="Jaros S."/>
            <person name="Januszkiewicz K."/>
            <person name="Wedrychowicz H."/>
        </authorList>
    </citation>
    <scope>NUCLEOTIDE SEQUENCE [LARGE SCALE GENOMIC DNA]</scope>
    <source>
        <strain evidence="3 4">GAS86</strain>
    </source>
</reference>
<dbReference type="InterPro" id="IPR042204">
    <property type="entry name" value="2Fe-2S-bd_N"/>
</dbReference>
<evidence type="ECO:0000256" key="1">
    <source>
        <dbReference type="ARBA" id="ARBA00023002"/>
    </source>
</evidence>
<dbReference type="Pfam" id="PF13510">
    <property type="entry name" value="Fer2_4"/>
    <property type="match status" value="1"/>
</dbReference>
<evidence type="ECO:0000313" key="4">
    <source>
        <dbReference type="Proteomes" id="UP000184693"/>
    </source>
</evidence>
<keyword evidence="1" id="KW-0560">Oxidoreductase</keyword>
<feature type="region of interest" description="Disordered" evidence="2">
    <location>
        <begin position="132"/>
        <end position="156"/>
    </location>
</feature>
<dbReference type="SUPFAM" id="SSF54292">
    <property type="entry name" value="2Fe-2S ferredoxin-like"/>
    <property type="match status" value="1"/>
</dbReference>
<proteinExistence type="predicted"/>
<dbReference type="Proteomes" id="UP000184693">
    <property type="component" value="Unassembled WGS sequence"/>
</dbReference>
<dbReference type="Gene3D" id="3.10.20.440">
    <property type="entry name" value="2Fe-2S iron-sulphur cluster binding domain, sarcosine oxidase, alpha subunit, N-terminal domain"/>
    <property type="match status" value="1"/>
</dbReference>
<dbReference type="GO" id="GO:0051536">
    <property type="term" value="F:iron-sulfur cluster binding"/>
    <property type="evidence" value="ECO:0007669"/>
    <property type="project" value="InterPro"/>
</dbReference>
<organism evidence="3 4">
    <name type="scientific">Paraburkholderia phenazinium</name>
    <dbReference type="NCBI Taxonomy" id="60549"/>
    <lineage>
        <taxon>Bacteria</taxon>
        <taxon>Pseudomonadati</taxon>
        <taxon>Pseudomonadota</taxon>
        <taxon>Betaproteobacteria</taxon>
        <taxon>Burkholderiales</taxon>
        <taxon>Burkholderiaceae</taxon>
        <taxon>Paraburkholderia</taxon>
    </lineage>
</organism>
<protein>
    <submittedName>
        <fullName evidence="3">2Fe-2S iron-sulfur cluster binding domain-containing protein</fullName>
    </submittedName>
</protein>
<evidence type="ECO:0000256" key="2">
    <source>
        <dbReference type="SAM" id="MobiDB-lite"/>
    </source>
</evidence>
<dbReference type="InterPro" id="IPR036010">
    <property type="entry name" value="2Fe-2S_ferredoxin-like_sf"/>
</dbReference>
<dbReference type="AlphaFoldDB" id="A0A1N6K214"/>
<sequence length="156" mass="15872">MSGTLHVPESSAEHRPQFVRVAELRRAPLAFVLDGKPVSALNGDTVLTAILTQQREVRRSEFSGEPRAGFCLIGACQDCWVRSEDGVRLRACSTLLTQGMRIVTHSAAPVGCAVNAASNVGAAGDADAARTAGTAADAGNAGNGDAGNAAADGATP</sequence>
<accession>A0A1N6K214</accession>
<dbReference type="EMBL" id="FSRM01000002">
    <property type="protein sequence ID" value="SIO50618.1"/>
    <property type="molecule type" value="Genomic_DNA"/>
</dbReference>